<evidence type="ECO:0000313" key="1">
    <source>
        <dbReference type="EMBL" id="KAF4751310.1"/>
    </source>
</evidence>
<evidence type="ECO:0000313" key="2">
    <source>
        <dbReference type="Proteomes" id="UP000574390"/>
    </source>
</evidence>
<dbReference type="GO" id="GO:0003676">
    <property type="term" value="F:nucleic acid binding"/>
    <property type="evidence" value="ECO:0007669"/>
    <property type="project" value="InterPro"/>
</dbReference>
<name>A0A7J6U3D3_PEROL</name>
<sequence>ADDGVILFRNQDVASIQTSVNAISRKLDLWCLSTKCRLSWAKTRLMCFPAKRVHGGQGVEVRIGDCHITEDRVNCLGMCLDRKFRWGPHVASLMSRIEGGYHSVKMHVRNTWGLLPEVAIRLLDTIARGHLLHGVACWGTALTRLYRRAWRISGRAPTAFACRIGPENVAWDELCYAQCAKRRVQWPELFSLDPVLGITSSIPTNLEEPVPGLNGAVLRRVSDGPSLTAVECAGCGVAWKLPSGEWQTAGFKLPVHCPPVHAELMGILQAGELVKLRLMKGAAYVYTDCLRAIDYLAKETSGCHSGCTLASAITERLGTLGVTVRLRYTPSKGNIGNLKADAAARAAAHHGPAAPLKIPFTQSALARTVHKWLMVSATEAYEKDVRSLGWSLQYFVPTMSALRALRTITGGKNLWMIVCERNQLRYSRSKIDLGSS</sequence>
<dbReference type="InterPro" id="IPR036397">
    <property type="entry name" value="RNaseH_sf"/>
</dbReference>
<dbReference type="InterPro" id="IPR012337">
    <property type="entry name" value="RNaseH-like_sf"/>
</dbReference>
<gene>
    <name evidence="1" type="ORF">FOZ62_007165</name>
</gene>
<reference evidence="1 2" key="1">
    <citation type="submission" date="2020-04" db="EMBL/GenBank/DDBJ databases">
        <title>Perkinsus olseni comparative genomics.</title>
        <authorList>
            <person name="Bogema D.R."/>
        </authorList>
    </citation>
    <scope>NUCLEOTIDE SEQUENCE [LARGE SCALE GENOMIC DNA]</scope>
    <source>
        <strain evidence="1">ATCC PRA-205</strain>
    </source>
</reference>
<dbReference type="AlphaFoldDB" id="A0A7J6U3D3"/>
<dbReference type="SUPFAM" id="SSF53098">
    <property type="entry name" value="Ribonuclease H-like"/>
    <property type="match status" value="1"/>
</dbReference>
<accession>A0A7J6U3D3</accession>
<feature type="non-terminal residue" evidence="1">
    <location>
        <position position="1"/>
    </location>
</feature>
<organism evidence="1 2">
    <name type="scientific">Perkinsus olseni</name>
    <name type="common">Perkinsus atlanticus</name>
    <dbReference type="NCBI Taxonomy" id="32597"/>
    <lineage>
        <taxon>Eukaryota</taxon>
        <taxon>Sar</taxon>
        <taxon>Alveolata</taxon>
        <taxon>Perkinsozoa</taxon>
        <taxon>Perkinsea</taxon>
        <taxon>Perkinsida</taxon>
        <taxon>Perkinsidae</taxon>
        <taxon>Perkinsus</taxon>
    </lineage>
</organism>
<dbReference type="EMBL" id="JABANM010003170">
    <property type="protein sequence ID" value="KAF4751310.1"/>
    <property type="molecule type" value="Genomic_DNA"/>
</dbReference>
<dbReference type="Gene3D" id="3.30.420.10">
    <property type="entry name" value="Ribonuclease H-like superfamily/Ribonuclease H"/>
    <property type="match status" value="1"/>
</dbReference>
<protein>
    <submittedName>
        <fullName evidence="1">Uncharacterized protein</fullName>
    </submittedName>
</protein>
<proteinExistence type="predicted"/>
<comment type="caution">
    <text evidence="1">The sequence shown here is derived from an EMBL/GenBank/DDBJ whole genome shotgun (WGS) entry which is preliminary data.</text>
</comment>
<feature type="non-terminal residue" evidence="1">
    <location>
        <position position="436"/>
    </location>
</feature>
<dbReference type="Proteomes" id="UP000574390">
    <property type="component" value="Unassembled WGS sequence"/>
</dbReference>